<dbReference type="InterPro" id="IPR052028">
    <property type="entry name" value="HipA_Ser/Thr_kinase"/>
</dbReference>
<reference evidence="4" key="1">
    <citation type="submission" date="2018-06" db="EMBL/GenBank/DDBJ databases">
        <authorList>
            <person name="Zhirakovskaya E."/>
        </authorList>
    </citation>
    <scope>NUCLEOTIDE SEQUENCE</scope>
</reference>
<dbReference type="GO" id="GO:0005829">
    <property type="term" value="C:cytosol"/>
    <property type="evidence" value="ECO:0007669"/>
    <property type="project" value="TreeGrafter"/>
</dbReference>
<dbReference type="PANTHER" id="PTHR37419">
    <property type="entry name" value="SERINE/THREONINE-PROTEIN KINASE TOXIN HIPA"/>
    <property type="match status" value="1"/>
</dbReference>
<evidence type="ECO:0000256" key="1">
    <source>
        <dbReference type="ARBA" id="ARBA00022679"/>
    </source>
</evidence>
<gene>
    <name evidence="4" type="ORF">MNBD_GAMMA07-373</name>
</gene>
<dbReference type="AlphaFoldDB" id="A0A3B0WQM0"/>
<protein>
    <recommendedName>
        <fullName evidence="3">HipA-like C-terminal domain-containing protein</fullName>
    </recommendedName>
</protein>
<sequence length="422" mass="47225">MIATIQIQVDGVWKNAATFEAASTDEARKGIAGGGRLLYDVGYAAEYLGKGLYYALSGRYPVNFEYIVLTHWPSFLVDLLPGGAGRRHSEKKGIPAGPAGDWPLLLVASGHPPGHLRVAEAVKDVKLDSHPGFERSELLEREDTFIEYAYEHGAPVAGSSDVQGDAPKFLLVEDQNGRWHAEGAISDPRIKKHWLVKFPRGKLQSDRRILFNEKAYYCIAKALGLRTHEALLHEKNTLFISRFDRKSQNGVVSYYGQESLYSLAGIADFGKPMTMESLCTVIAQHSTHPELELTEFIMRDILNVALGNTDNHGRNTAMQYLPNGLIQLTPLYDFAPMILDDAGIARASRWQKYDNYGYPQWHKIAETMGDFDLNITDLKLKLIEIGEKLNRIKQIMETCQAEAEVIEIMSCRIKVVTEELLG</sequence>
<organism evidence="4">
    <name type="scientific">hydrothermal vent metagenome</name>
    <dbReference type="NCBI Taxonomy" id="652676"/>
    <lineage>
        <taxon>unclassified sequences</taxon>
        <taxon>metagenomes</taxon>
        <taxon>ecological metagenomes</taxon>
    </lineage>
</organism>
<accession>A0A3B0WQM0</accession>
<proteinExistence type="predicted"/>
<dbReference type="InterPro" id="IPR012893">
    <property type="entry name" value="HipA-like_C"/>
</dbReference>
<dbReference type="GO" id="GO:0004674">
    <property type="term" value="F:protein serine/threonine kinase activity"/>
    <property type="evidence" value="ECO:0007669"/>
    <property type="project" value="TreeGrafter"/>
</dbReference>
<dbReference type="Pfam" id="PF07804">
    <property type="entry name" value="HipA_C"/>
    <property type="match status" value="1"/>
</dbReference>
<evidence type="ECO:0000259" key="3">
    <source>
        <dbReference type="Pfam" id="PF07804"/>
    </source>
</evidence>
<dbReference type="EMBL" id="UOFF01000428">
    <property type="protein sequence ID" value="VAW57631.1"/>
    <property type="molecule type" value="Genomic_DNA"/>
</dbReference>
<evidence type="ECO:0000256" key="2">
    <source>
        <dbReference type="ARBA" id="ARBA00022777"/>
    </source>
</evidence>
<dbReference type="PANTHER" id="PTHR37419:SF8">
    <property type="entry name" value="TOXIN YJJJ"/>
    <property type="match status" value="1"/>
</dbReference>
<evidence type="ECO:0000313" key="4">
    <source>
        <dbReference type="EMBL" id="VAW57631.1"/>
    </source>
</evidence>
<keyword evidence="1" id="KW-0808">Transferase</keyword>
<keyword evidence="2" id="KW-0418">Kinase</keyword>
<feature type="domain" description="HipA-like C-terminal" evidence="3">
    <location>
        <begin position="162"/>
        <end position="387"/>
    </location>
</feature>
<name>A0A3B0WQM0_9ZZZZ</name>